<accession>A0A0A9Y7W8</accession>
<name>A0A0A9Y7W8_LYGHE</name>
<reference evidence="1" key="1">
    <citation type="journal article" date="2014" name="PLoS ONE">
        <title>Transcriptome-Based Identification of ABC Transporters in the Western Tarnished Plant Bug Lygus hesperus.</title>
        <authorList>
            <person name="Hull J.J."/>
            <person name="Chaney K."/>
            <person name="Geib S.M."/>
            <person name="Fabrick J.A."/>
            <person name="Brent C.S."/>
            <person name="Walsh D."/>
            <person name="Lavine L.C."/>
        </authorList>
    </citation>
    <scope>NUCLEOTIDE SEQUENCE</scope>
</reference>
<dbReference type="EMBL" id="GBHO01015320">
    <property type="protein sequence ID" value="JAG28284.1"/>
    <property type="molecule type" value="Transcribed_RNA"/>
</dbReference>
<protein>
    <submittedName>
        <fullName evidence="1">Transposon Ty3-G Gag-Pol polyprotein</fullName>
    </submittedName>
</protein>
<feature type="non-terminal residue" evidence="1">
    <location>
        <position position="1"/>
    </location>
</feature>
<evidence type="ECO:0000313" key="1">
    <source>
        <dbReference type="EMBL" id="JAG28284.1"/>
    </source>
</evidence>
<organism evidence="1">
    <name type="scientific">Lygus hesperus</name>
    <name type="common">Western plant bug</name>
    <dbReference type="NCBI Taxonomy" id="30085"/>
    <lineage>
        <taxon>Eukaryota</taxon>
        <taxon>Metazoa</taxon>
        <taxon>Ecdysozoa</taxon>
        <taxon>Arthropoda</taxon>
        <taxon>Hexapoda</taxon>
        <taxon>Insecta</taxon>
        <taxon>Pterygota</taxon>
        <taxon>Neoptera</taxon>
        <taxon>Paraneoptera</taxon>
        <taxon>Hemiptera</taxon>
        <taxon>Heteroptera</taxon>
        <taxon>Panheteroptera</taxon>
        <taxon>Cimicomorpha</taxon>
        <taxon>Miridae</taxon>
        <taxon>Mirini</taxon>
        <taxon>Lygus</taxon>
    </lineage>
</organism>
<proteinExistence type="predicted"/>
<sequence length="154" mass="17318">DWYEWIPWVTAILNSVSHNTTGEIPIKVHLGCDPIRLWDGVVVPVAATPILNTSKVLETTKSNRGKDLDRLNENRHLHDLQVGDQVMVEQNVISSKLKGLMSKLSPAYEGPFKVSVKISRSVVEISNPGTGKLKGVYHVNELWMYKSPRHPWLA</sequence>
<dbReference type="AlphaFoldDB" id="A0A0A9Y7W8"/>
<reference evidence="1" key="2">
    <citation type="submission" date="2014-07" db="EMBL/GenBank/DDBJ databases">
        <authorList>
            <person name="Hull J."/>
        </authorList>
    </citation>
    <scope>NUCLEOTIDE SEQUENCE</scope>
</reference>
<gene>
    <name evidence="1" type="primary">TY3B-G_17</name>
    <name evidence="1" type="ORF">CM83_104116</name>
</gene>
<feature type="non-terminal residue" evidence="1">
    <location>
        <position position="154"/>
    </location>
</feature>